<organism evidence="1 2">
    <name type="scientific">Daphnia pulex</name>
    <name type="common">Water flea</name>
    <dbReference type="NCBI Taxonomy" id="6669"/>
    <lineage>
        <taxon>Eukaryota</taxon>
        <taxon>Metazoa</taxon>
        <taxon>Ecdysozoa</taxon>
        <taxon>Arthropoda</taxon>
        <taxon>Crustacea</taxon>
        <taxon>Branchiopoda</taxon>
        <taxon>Diplostraca</taxon>
        <taxon>Cladocera</taxon>
        <taxon>Anomopoda</taxon>
        <taxon>Daphniidae</taxon>
        <taxon>Daphnia</taxon>
    </lineage>
</organism>
<sequence>MDRIGVWAGHRWALRDILIGVNTQVAEKERSKSRLIRSYIRNKNLNSFQAGVISLQKVPEKAGTFRKLIIFFDQIDTIRASVERCPEAEDEKANVSEGTEQHKIREAQDIKTCYLIVILRKRISTTWQLQHGKLEPVPQRQLSGRETHRHSATRSRCLYTAKTGRNVRHGFHQNGKDKDCVKKSATDLTLVESTANADPCLISFDPLC</sequence>
<dbReference type="Proteomes" id="UP000000305">
    <property type="component" value="Unassembled WGS sequence"/>
</dbReference>
<evidence type="ECO:0000313" key="1">
    <source>
        <dbReference type="EMBL" id="EFX73773.1"/>
    </source>
</evidence>
<accession>E9H3H2</accession>
<protein>
    <submittedName>
        <fullName evidence="1">Uncharacterized protein</fullName>
    </submittedName>
</protein>
<proteinExistence type="predicted"/>
<name>E9H3H2_DAPPU</name>
<gene>
    <name evidence="1" type="ORF">DAPPUDRAFT_252796</name>
</gene>
<dbReference type="HOGENOM" id="CLU_1322109_0_0_1"/>
<evidence type="ECO:0000313" key="2">
    <source>
        <dbReference type="Proteomes" id="UP000000305"/>
    </source>
</evidence>
<dbReference type="InParanoid" id="E9H3H2"/>
<dbReference type="KEGG" id="dpx:DAPPUDRAFT_252796"/>
<reference evidence="1 2" key="1">
    <citation type="journal article" date="2011" name="Science">
        <title>The ecoresponsive genome of Daphnia pulex.</title>
        <authorList>
            <person name="Colbourne J.K."/>
            <person name="Pfrender M.E."/>
            <person name="Gilbert D."/>
            <person name="Thomas W.K."/>
            <person name="Tucker A."/>
            <person name="Oakley T.H."/>
            <person name="Tokishita S."/>
            <person name="Aerts A."/>
            <person name="Arnold G.J."/>
            <person name="Basu M.K."/>
            <person name="Bauer D.J."/>
            <person name="Caceres C.E."/>
            <person name="Carmel L."/>
            <person name="Casola C."/>
            <person name="Choi J.H."/>
            <person name="Detter J.C."/>
            <person name="Dong Q."/>
            <person name="Dusheyko S."/>
            <person name="Eads B.D."/>
            <person name="Frohlich T."/>
            <person name="Geiler-Samerotte K.A."/>
            <person name="Gerlach D."/>
            <person name="Hatcher P."/>
            <person name="Jogdeo S."/>
            <person name="Krijgsveld J."/>
            <person name="Kriventseva E.V."/>
            <person name="Kultz D."/>
            <person name="Laforsch C."/>
            <person name="Lindquist E."/>
            <person name="Lopez J."/>
            <person name="Manak J.R."/>
            <person name="Muller J."/>
            <person name="Pangilinan J."/>
            <person name="Patwardhan R.P."/>
            <person name="Pitluck S."/>
            <person name="Pritham E.J."/>
            <person name="Rechtsteiner A."/>
            <person name="Rho M."/>
            <person name="Rogozin I.B."/>
            <person name="Sakarya O."/>
            <person name="Salamov A."/>
            <person name="Schaack S."/>
            <person name="Shapiro H."/>
            <person name="Shiga Y."/>
            <person name="Skalitzky C."/>
            <person name="Smith Z."/>
            <person name="Souvorov A."/>
            <person name="Sung W."/>
            <person name="Tang Z."/>
            <person name="Tsuchiya D."/>
            <person name="Tu H."/>
            <person name="Vos H."/>
            <person name="Wang M."/>
            <person name="Wolf Y.I."/>
            <person name="Yamagata H."/>
            <person name="Yamada T."/>
            <person name="Ye Y."/>
            <person name="Shaw J.R."/>
            <person name="Andrews J."/>
            <person name="Crease T.J."/>
            <person name="Tang H."/>
            <person name="Lucas S.M."/>
            <person name="Robertson H.M."/>
            <person name="Bork P."/>
            <person name="Koonin E.V."/>
            <person name="Zdobnov E.M."/>
            <person name="Grigoriev I.V."/>
            <person name="Lynch M."/>
            <person name="Boore J.L."/>
        </authorList>
    </citation>
    <scope>NUCLEOTIDE SEQUENCE [LARGE SCALE GENOMIC DNA]</scope>
</reference>
<dbReference type="AlphaFoldDB" id="E9H3H2"/>
<keyword evidence="2" id="KW-1185">Reference proteome</keyword>
<dbReference type="EMBL" id="GL732588">
    <property type="protein sequence ID" value="EFX73773.1"/>
    <property type="molecule type" value="Genomic_DNA"/>
</dbReference>